<keyword evidence="3" id="KW-1185">Reference proteome</keyword>
<accession>A0A9W7DPZ6</accession>
<dbReference type="EMBL" id="BRXZ01001790">
    <property type="protein sequence ID" value="GMH46513.1"/>
    <property type="molecule type" value="Genomic_DNA"/>
</dbReference>
<name>A0A9W7DPZ6_9STRA</name>
<comment type="caution">
    <text evidence="2">The sequence shown here is derived from an EMBL/GenBank/DDBJ whole genome shotgun (WGS) entry which is preliminary data.</text>
</comment>
<reference evidence="2" key="1">
    <citation type="submission" date="2022-07" db="EMBL/GenBank/DDBJ databases">
        <title>Genome analysis of Parmales, a sister group of diatoms, reveals the evolutionary specialization of diatoms from phago-mixotrophs to photoautotrophs.</title>
        <authorList>
            <person name="Ban H."/>
            <person name="Sato S."/>
            <person name="Yoshikawa S."/>
            <person name="Kazumasa Y."/>
            <person name="Nakamura Y."/>
            <person name="Ichinomiya M."/>
            <person name="Saitoh K."/>
            <person name="Sato N."/>
            <person name="Blanc-Mathieu R."/>
            <person name="Endo H."/>
            <person name="Kuwata A."/>
            <person name="Ogata H."/>
        </authorList>
    </citation>
    <scope>NUCLEOTIDE SEQUENCE</scope>
</reference>
<evidence type="ECO:0000313" key="2">
    <source>
        <dbReference type="EMBL" id="GMH46513.1"/>
    </source>
</evidence>
<feature type="region of interest" description="Disordered" evidence="1">
    <location>
        <begin position="94"/>
        <end position="120"/>
    </location>
</feature>
<protein>
    <submittedName>
        <fullName evidence="2">Uncharacterized protein</fullName>
    </submittedName>
</protein>
<proteinExistence type="predicted"/>
<feature type="compositionally biased region" description="Acidic residues" evidence="1">
    <location>
        <begin position="97"/>
        <end position="120"/>
    </location>
</feature>
<dbReference type="AlphaFoldDB" id="A0A9W7DPZ6"/>
<dbReference type="Proteomes" id="UP001165082">
    <property type="component" value="Unassembled WGS sequence"/>
</dbReference>
<evidence type="ECO:0000256" key="1">
    <source>
        <dbReference type="SAM" id="MobiDB-lite"/>
    </source>
</evidence>
<organism evidence="2 3">
    <name type="scientific">Triparma retinervis</name>
    <dbReference type="NCBI Taxonomy" id="2557542"/>
    <lineage>
        <taxon>Eukaryota</taxon>
        <taxon>Sar</taxon>
        <taxon>Stramenopiles</taxon>
        <taxon>Ochrophyta</taxon>
        <taxon>Bolidophyceae</taxon>
        <taxon>Parmales</taxon>
        <taxon>Triparmaceae</taxon>
        <taxon>Triparma</taxon>
    </lineage>
</organism>
<gene>
    <name evidence="2" type="ORF">TrRE_jg4155</name>
</gene>
<evidence type="ECO:0000313" key="3">
    <source>
        <dbReference type="Proteomes" id="UP001165082"/>
    </source>
</evidence>
<sequence length="120" mass="13650">MMKSFRERKVLWGNFGPPKNSKCKNAASCRLCNNYYGSELDVFDCEVEGAACMPTVALVEVDRSNVGRKRKLAEAQFAVMYNRGMLRNSVAMLSQWEESEEESEEGSGGEEEEQEIMYTR</sequence>
<dbReference type="OrthoDB" id="10642442at2759"/>